<protein>
    <recommendedName>
        <fullName evidence="2">MaoC-like domain-containing protein</fullName>
    </recommendedName>
</protein>
<dbReference type="AlphaFoldDB" id="A0A4R0GYP9"/>
<dbReference type="RefSeq" id="WP_131348357.1">
    <property type="nucleotide sequence ID" value="NZ_SJJZ01000007.1"/>
</dbReference>
<dbReference type="InterPro" id="IPR002539">
    <property type="entry name" value="MaoC-like_dom"/>
</dbReference>
<dbReference type="Pfam" id="PF01575">
    <property type="entry name" value="MaoC_dehydratas"/>
    <property type="match status" value="1"/>
</dbReference>
<dbReference type="PANTHER" id="PTHR43841">
    <property type="entry name" value="3-HYDROXYACYL-THIOESTER DEHYDRATASE HTDX-RELATED"/>
    <property type="match status" value="1"/>
</dbReference>
<evidence type="ECO:0000313" key="4">
    <source>
        <dbReference type="Proteomes" id="UP000292346"/>
    </source>
</evidence>
<dbReference type="Gene3D" id="3.10.129.10">
    <property type="entry name" value="Hotdog Thioesterase"/>
    <property type="match status" value="1"/>
</dbReference>
<evidence type="ECO:0000256" key="1">
    <source>
        <dbReference type="ARBA" id="ARBA00005254"/>
    </source>
</evidence>
<dbReference type="PANTHER" id="PTHR43841:SF1">
    <property type="entry name" value="3-HYDROXYACYL-THIOESTER DEHYDRATASE X"/>
    <property type="match status" value="1"/>
</dbReference>
<feature type="domain" description="MaoC-like" evidence="2">
    <location>
        <begin position="185"/>
        <end position="266"/>
    </location>
</feature>
<reference evidence="3 4" key="1">
    <citation type="submission" date="2019-02" db="EMBL/GenBank/DDBJ databases">
        <title>Kribbella capetownensis sp. nov. and Kribbella speibonae sp. nov., isolated from soil.</title>
        <authorList>
            <person name="Curtis S.M."/>
            <person name="Norton I."/>
            <person name="Everest G.J."/>
            <person name="Meyers P.R."/>
        </authorList>
    </citation>
    <scope>NUCLEOTIDE SEQUENCE [LARGE SCALE GENOMIC DNA]</scope>
    <source>
        <strain evidence="3 4">KCTC 29219</strain>
    </source>
</reference>
<comment type="similarity">
    <text evidence="1">Belongs to the enoyl-CoA hydratase/isomerase family.</text>
</comment>
<comment type="caution">
    <text evidence="3">The sequence shown here is derived from an EMBL/GenBank/DDBJ whole genome shotgun (WGS) entry which is preliminary data.</text>
</comment>
<dbReference type="Proteomes" id="UP000292346">
    <property type="component" value="Unassembled WGS sequence"/>
</dbReference>
<dbReference type="SUPFAM" id="SSF54637">
    <property type="entry name" value="Thioesterase/thiol ester dehydrase-isomerase"/>
    <property type="match status" value="2"/>
</dbReference>
<accession>A0A4R0GYP9</accession>
<sequence>MPTRRYDDSPGLGSLYARTVRATLRRADYEPDADGLTLELPRSAIDQDHLTAYREVTGFAAGPALPPTYPHVLAFPLHLDLMSDPSFPYKPMGIVHLSNTITQKQPIPLHAEPAIRVHSTAERPHPKGTVFDVISEVFVDHELVWSDLTTLLSRTSGTEGAHADLLTDPVLSPSAWWDLRGNLGRRYAAASGDRNPIHLFKLTAQAFGFPRQIAHGMWAKAAALASIQRAGALPDAFTVRVDFRKPLLLPSRVGFGFEQSGKTTDFALYDEQHELTHLIGQLQEH</sequence>
<evidence type="ECO:0000313" key="3">
    <source>
        <dbReference type="EMBL" id="TCC01270.1"/>
    </source>
</evidence>
<organism evidence="3 4">
    <name type="scientific">Kribbella soli</name>
    <dbReference type="NCBI Taxonomy" id="1124743"/>
    <lineage>
        <taxon>Bacteria</taxon>
        <taxon>Bacillati</taxon>
        <taxon>Actinomycetota</taxon>
        <taxon>Actinomycetes</taxon>
        <taxon>Propionibacteriales</taxon>
        <taxon>Kribbellaceae</taxon>
        <taxon>Kribbella</taxon>
    </lineage>
</organism>
<dbReference type="EMBL" id="SJJZ01000007">
    <property type="protein sequence ID" value="TCC01270.1"/>
    <property type="molecule type" value="Genomic_DNA"/>
</dbReference>
<dbReference type="OrthoDB" id="9774179at2"/>
<evidence type="ECO:0000259" key="2">
    <source>
        <dbReference type="Pfam" id="PF01575"/>
    </source>
</evidence>
<proteinExistence type="inferred from homology"/>
<name>A0A4R0GYP9_9ACTN</name>
<gene>
    <name evidence="3" type="ORF">E0H45_41805</name>
</gene>
<keyword evidence="4" id="KW-1185">Reference proteome</keyword>
<dbReference type="InterPro" id="IPR029069">
    <property type="entry name" value="HotDog_dom_sf"/>
</dbReference>